<sequence length="119" mass="13582">MNFQESVQTCLRKFFDFQGRASRSEYWYFTLFSIVASVAASLFEPESMSGVFSGLVSLGLFFPSFAVFFRRMHDIDKSGWWWLLWLVPIIGWIVLIVLNVTKGTTGPNRFGDDPLAGHS</sequence>
<feature type="transmembrane region" description="Helical" evidence="1">
    <location>
        <begin position="26"/>
        <end position="43"/>
    </location>
</feature>
<reference evidence="2 3" key="1">
    <citation type="submission" date="2015-03" db="EMBL/GenBank/DDBJ databases">
        <title>Draft genome sequence of Elstera litoralis.</title>
        <authorList>
            <person name="Rahalkar M.C."/>
            <person name="Dhakephalkar P.K."/>
            <person name="Pore S.D."/>
            <person name="Arora P."/>
            <person name="Kapse N.G."/>
            <person name="Pandit P.S."/>
        </authorList>
    </citation>
    <scope>NUCLEOTIDE SEQUENCE [LARGE SCALE GENOMIC DNA]</scope>
    <source>
        <strain evidence="2 3">Dia-1</strain>
    </source>
</reference>
<comment type="caution">
    <text evidence="2">The sequence shown here is derived from an EMBL/GenBank/DDBJ whole genome shotgun (WGS) entry which is preliminary data.</text>
</comment>
<dbReference type="PANTHER" id="PTHR34980:SF2">
    <property type="entry name" value="INNER MEMBRANE PROTEIN YHAH-RELATED"/>
    <property type="match status" value="1"/>
</dbReference>
<accession>A0A0F3IW31</accession>
<dbReference type="GO" id="GO:0005886">
    <property type="term" value="C:plasma membrane"/>
    <property type="evidence" value="ECO:0007669"/>
    <property type="project" value="TreeGrafter"/>
</dbReference>
<feature type="transmembrane region" description="Helical" evidence="1">
    <location>
        <begin position="49"/>
        <end position="69"/>
    </location>
</feature>
<gene>
    <name evidence="2" type="ORF">VZ95_01560</name>
</gene>
<organism evidence="2 3">
    <name type="scientific">Elstera litoralis</name>
    <dbReference type="NCBI Taxonomy" id="552518"/>
    <lineage>
        <taxon>Bacteria</taxon>
        <taxon>Pseudomonadati</taxon>
        <taxon>Pseudomonadota</taxon>
        <taxon>Alphaproteobacteria</taxon>
        <taxon>Rhodospirillales</taxon>
        <taxon>Rhodospirillaceae</taxon>
        <taxon>Elstera</taxon>
    </lineage>
</organism>
<name>A0A0F3IW31_9PROT</name>
<keyword evidence="3" id="KW-1185">Reference proteome</keyword>
<protein>
    <recommendedName>
        <fullName evidence="4">DUF805 domain-containing protein</fullName>
    </recommendedName>
</protein>
<evidence type="ECO:0000313" key="2">
    <source>
        <dbReference type="EMBL" id="KJV10960.1"/>
    </source>
</evidence>
<keyword evidence="1" id="KW-0472">Membrane</keyword>
<keyword evidence="1" id="KW-1133">Transmembrane helix</keyword>
<evidence type="ECO:0000256" key="1">
    <source>
        <dbReference type="SAM" id="Phobius"/>
    </source>
</evidence>
<dbReference type="InterPro" id="IPR008523">
    <property type="entry name" value="DUF805"/>
</dbReference>
<evidence type="ECO:0008006" key="4">
    <source>
        <dbReference type="Google" id="ProtNLM"/>
    </source>
</evidence>
<evidence type="ECO:0000313" key="3">
    <source>
        <dbReference type="Proteomes" id="UP000033774"/>
    </source>
</evidence>
<dbReference type="OrthoDB" id="9812349at2"/>
<feature type="transmembrane region" description="Helical" evidence="1">
    <location>
        <begin position="81"/>
        <end position="100"/>
    </location>
</feature>
<proteinExistence type="predicted"/>
<dbReference type="AlphaFoldDB" id="A0A0F3IW31"/>
<keyword evidence="1" id="KW-0812">Transmembrane</keyword>
<dbReference type="Proteomes" id="UP000033774">
    <property type="component" value="Unassembled WGS sequence"/>
</dbReference>
<dbReference type="PANTHER" id="PTHR34980">
    <property type="entry name" value="INNER MEMBRANE PROTEIN-RELATED-RELATED"/>
    <property type="match status" value="1"/>
</dbReference>
<dbReference type="Pfam" id="PF05656">
    <property type="entry name" value="DUF805"/>
    <property type="match status" value="1"/>
</dbReference>
<dbReference type="EMBL" id="LAJY01000024">
    <property type="protein sequence ID" value="KJV10960.1"/>
    <property type="molecule type" value="Genomic_DNA"/>
</dbReference>